<sequence length="963" mass="100360">MTANAVQLNPGSGGNKILTDTVSTIDGSTSVPAGAEAQVTKVAFGGAGAVSNVTTATPLPTQVASLYYPTSTANSTSAQLAAGASFVGNIENIQSLQAAQVEVICDQPYQLTIFQYADSGGTKLTSQDTITRPGGVPFNQNISLPGNYFKLSVKNLGTATTTTLLVDTTFGIMDTVPRKLGIATRAESLPVTTADGIVHTLPNAFTLQAFSNAWNVSVASGDLVTIEKQSNGQNVLVIAPDPTKEDQTTTLTSTNTFNIPTRLETEISASQRIKGSYLVLEAVDNTLLATPTAFSIASIQQATTTLTIILNSAYDGDLGDWVCTYGISDSRMNYFNLCIASISLDGKTLTATVADENTITSLSVGPFTSQGFLIRTDKLGNAGNGTGLRFSGVSASAVALIFRSNYGTGGSTGTFTGSQTSGSGVSTPVYTGNNGYVEVKPSVRTQLSIEPEQVVMSDRTSDANSLWNFRTIKTSERPSITSQYSTRLRTYSPKSQVRPQLKIKSAAKSGTTVATIVTTAAHNLTTTSYVSVVGVRDQTNFANMSVPAVVASVVDTTTFTIALGAAVTASSYGGGVVPSACAGLALQGSLVGAATTAARDSAGVLTLVGTGTWGGNVGDYVQLYGCIDSTGTDTGLDGVYRIKATSTTTLTLSPAYDYLGNLQSPGTSTVTLTNVGGLVVNRTTYRIHDLLAFSYGQQEVRIYGQGTGRTDVQMPVLQSSRGGLGSGWNVLPDNSFVNDLVSTVVTTSGTFGPYATNNSAGGGVMQASIIVTAASGTTPTLDFVMQESDDGGTNWYDIYHFERITSTGQFRSPPLPTVGRNFRFVRTIGGTTPSFTLTINRQQVYNQAYMPFKQIFARGATFDINTLSAVSPTLKHVGGSKVQLVFYLSAIGSGAAPVIQLQGCDDLATVSWYNIGTPLTGAASAGVYQVTVPDVHAQHLRAIVTTAATGATNGYILLKSFGG</sequence>
<protein>
    <submittedName>
        <fullName evidence="1">Uncharacterized protein</fullName>
    </submittedName>
</protein>
<organism evidence="1">
    <name type="scientific">uncultured Caudovirales phage</name>
    <dbReference type="NCBI Taxonomy" id="2100421"/>
    <lineage>
        <taxon>Viruses</taxon>
        <taxon>Duplodnaviria</taxon>
        <taxon>Heunggongvirae</taxon>
        <taxon>Uroviricota</taxon>
        <taxon>Caudoviricetes</taxon>
        <taxon>Peduoviridae</taxon>
        <taxon>Maltschvirus</taxon>
        <taxon>Maltschvirus maltsch</taxon>
    </lineage>
</organism>
<accession>A0A6J5LQU1</accession>
<reference evidence="1" key="1">
    <citation type="submission" date="2020-04" db="EMBL/GenBank/DDBJ databases">
        <authorList>
            <person name="Chiriac C."/>
            <person name="Salcher M."/>
            <person name="Ghai R."/>
            <person name="Kavagutti S V."/>
        </authorList>
    </citation>
    <scope>NUCLEOTIDE SEQUENCE</scope>
</reference>
<proteinExistence type="predicted"/>
<evidence type="ECO:0000313" key="1">
    <source>
        <dbReference type="EMBL" id="CAB4134029.1"/>
    </source>
</evidence>
<dbReference type="EMBL" id="LR796284">
    <property type="protein sequence ID" value="CAB4134029.1"/>
    <property type="molecule type" value="Genomic_DNA"/>
</dbReference>
<name>A0A6J5LQU1_9CAUD</name>
<gene>
    <name evidence="1" type="ORF">UFOVP273_5</name>
</gene>